<sequence>MSRGLVMTLSLIIADAPYIYLALIVVRTASQFSSVMQPIERYSQVGAILAPEFPIFTNDFFEESTTNIRTSETMVKLDDIAFSIAAFINRLFVLEFGADKFIGNTAMMRGNLISRRRCRCSEKQRRAFRSGLHHACESLV</sequence>
<reference evidence="2 3" key="1">
    <citation type="submission" date="2017-12" db="EMBL/GenBank/DDBJ databases">
        <title>Comparative genomics of Botrytis spp.</title>
        <authorList>
            <person name="Valero-Jimenez C.A."/>
            <person name="Tapia P."/>
            <person name="Veloso J."/>
            <person name="Silva-Moreno E."/>
            <person name="Staats M."/>
            <person name="Valdes J.H."/>
            <person name="Van Kan J.A.L."/>
        </authorList>
    </citation>
    <scope>NUCLEOTIDE SEQUENCE [LARGE SCALE GENOMIC DNA]</scope>
    <source>
        <strain evidence="2 3">MUCL3349</strain>
    </source>
</reference>
<comment type="caution">
    <text evidence="2">The sequence shown here is derived from an EMBL/GenBank/DDBJ whole genome shotgun (WGS) entry which is preliminary data.</text>
</comment>
<keyword evidence="1" id="KW-0812">Transmembrane</keyword>
<accession>A0A4Z1KI49</accession>
<organism evidence="2 3">
    <name type="scientific">Botrytis porri</name>
    <dbReference type="NCBI Taxonomy" id="87229"/>
    <lineage>
        <taxon>Eukaryota</taxon>
        <taxon>Fungi</taxon>
        <taxon>Dikarya</taxon>
        <taxon>Ascomycota</taxon>
        <taxon>Pezizomycotina</taxon>
        <taxon>Leotiomycetes</taxon>
        <taxon>Helotiales</taxon>
        <taxon>Sclerotiniaceae</taxon>
        <taxon>Botrytis</taxon>
    </lineage>
</organism>
<dbReference type="AlphaFoldDB" id="A0A4Z1KI49"/>
<evidence type="ECO:0000313" key="3">
    <source>
        <dbReference type="Proteomes" id="UP000297280"/>
    </source>
</evidence>
<name>A0A4Z1KI49_9HELO</name>
<feature type="transmembrane region" description="Helical" evidence="1">
    <location>
        <begin position="6"/>
        <end position="26"/>
    </location>
</feature>
<keyword evidence="1" id="KW-0472">Membrane</keyword>
<protein>
    <submittedName>
        <fullName evidence="2">Uncharacterized protein</fullName>
    </submittedName>
</protein>
<proteinExistence type="predicted"/>
<evidence type="ECO:0000313" key="2">
    <source>
        <dbReference type="EMBL" id="TGO83902.1"/>
    </source>
</evidence>
<evidence type="ECO:0000256" key="1">
    <source>
        <dbReference type="SAM" id="Phobius"/>
    </source>
</evidence>
<gene>
    <name evidence="2" type="ORF">BPOR_0577g00040</name>
</gene>
<keyword evidence="1" id="KW-1133">Transmembrane helix</keyword>
<keyword evidence="3" id="KW-1185">Reference proteome</keyword>
<dbReference type="Proteomes" id="UP000297280">
    <property type="component" value="Unassembled WGS sequence"/>
</dbReference>
<dbReference type="EMBL" id="PQXO01000576">
    <property type="protein sequence ID" value="TGO83902.1"/>
    <property type="molecule type" value="Genomic_DNA"/>
</dbReference>